<name>A0AAN6JAY6_9PEZI</name>
<dbReference type="AlphaFoldDB" id="A0AAN6JAY6"/>
<accession>A0AAN6JAY6</accession>
<dbReference type="EMBL" id="JASUXU010000013">
    <property type="protein sequence ID" value="KAK0323189.1"/>
    <property type="molecule type" value="Genomic_DNA"/>
</dbReference>
<proteinExistence type="predicted"/>
<reference evidence="1" key="1">
    <citation type="submission" date="2021-12" db="EMBL/GenBank/DDBJ databases">
        <title>Black yeast isolated from Biological Soil Crust.</title>
        <authorList>
            <person name="Kurbessoian T."/>
        </authorList>
    </citation>
    <scope>NUCLEOTIDE SEQUENCE</scope>
    <source>
        <strain evidence="1">CCFEE 5208</strain>
    </source>
</reference>
<evidence type="ECO:0000313" key="1">
    <source>
        <dbReference type="EMBL" id="KAK0323189.1"/>
    </source>
</evidence>
<comment type="caution">
    <text evidence="1">The sequence shown here is derived from an EMBL/GenBank/DDBJ whole genome shotgun (WGS) entry which is preliminary data.</text>
</comment>
<dbReference type="Proteomes" id="UP001168146">
    <property type="component" value="Unassembled WGS sequence"/>
</dbReference>
<sequence>MPILVARPALRTNPGTSAMATVGSSSHPKAITASLTTEPPRIPRQGTAEKIGSTKAWLEPTVQAKADRTPEATPEVVVDRIQEITTEGMESRTPRVMTAGVVTYTLKVRTEGAVCRTLEVTTERVVASLVGSIPKVTVEGSVDRVPEVTAEGVAPPMCSGGARLQPPLPEYNILARSWSKDDKKANEVLTSTQYNKHFTEAVREEANNLRRKRSEQITIRYARDTHLNFPELPGQHLDDELKRVADVYLCKGPVHDPSICDVLYKKPAVNHANYNEHRLKLAKRSMNAQYHTTKYARRTGKHLVEMTGGVAAWRAATHEERIALVRHLFIGFPLTCCKGMFRFENNSFDFDTVWAISCDKTIKWQRFWRSIYIGTIITAIKTVVFAASGTTAEKGAAEKALFAYWKTCKASSSFDQLDLGTAADVISRPSRAAGDTRRAAGHESVQIDIVD</sequence>
<gene>
    <name evidence="1" type="ORF">LTR82_005549</name>
</gene>
<evidence type="ECO:0000313" key="2">
    <source>
        <dbReference type="Proteomes" id="UP001168146"/>
    </source>
</evidence>
<organism evidence="1 2">
    <name type="scientific">Friedmanniomyces endolithicus</name>
    <dbReference type="NCBI Taxonomy" id="329885"/>
    <lineage>
        <taxon>Eukaryota</taxon>
        <taxon>Fungi</taxon>
        <taxon>Dikarya</taxon>
        <taxon>Ascomycota</taxon>
        <taxon>Pezizomycotina</taxon>
        <taxon>Dothideomycetes</taxon>
        <taxon>Dothideomycetidae</taxon>
        <taxon>Mycosphaerellales</taxon>
        <taxon>Teratosphaeriaceae</taxon>
        <taxon>Friedmanniomyces</taxon>
    </lineage>
</organism>
<protein>
    <submittedName>
        <fullName evidence="1">Uncharacterized protein</fullName>
    </submittedName>
</protein>